<comment type="similarity">
    <text evidence="1">Belongs to the peptidase M16 family.</text>
</comment>
<dbReference type="Proteomes" id="UP001611383">
    <property type="component" value="Chromosome"/>
</dbReference>
<protein>
    <submittedName>
        <fullName evidence="3">Insulinase family protein</fullName>
    </submittedName>
</protein>
<dbReference type="Gene3D" id="3.30.830.10">
    <property type="entry name" value="Metalloenzyme, LuxS/M16 peptidase-like"/>
    <property type="match status" value="1"/>
</dbReference>
<keyword evidence="4" id="KW-1185">Reference proteome</keyword>
<gene>
    <name evidence="3" type="ORF">F0U60_47350</name>
</gene>
<dbReference type="SUPFAM" id="SSF63411">
    <property type="entry name" value="LuxS/MPP-like metallohydrolase"/>
    <property type="match status" value="1"/>
</dbReference>
<dbReference type="Pfam" id="PF05193">
    <property type="entry name" value="Peptidase_M16_C"/>
    <property type="match status" value="1"/>
</dbReference>
<dbReference type="EMBL" id="CP043494">
    <property type="protein sequence ID" value="WNG50908.1"/>
    <property type="molecule type" value="Genomic_DNA"/>
</dbReference>
<organism evidence="3 4">
    <name type="scientific">Archangium minus</name>
    <dbReference type="NCBI Taxonomy" id="83450"/>
    <lineage>
        <taxon>Bacteria</taxon>
        <taxon>Pseudomonadati</taxon>
        <taxon>Myxococcota</taxon>
        <taxon>Myxococcia</taxon>
        <taxon>Myxococcales</taxon>
        <taxon>Cystobacterineae</taxon>
        <taxon>Archangiaceae</taxon>
        <taxon>Archangium</taxon>
    </lineage>
</organism>
<sequence length="535" mass="58620">MQGPARQGPSVSMSLLVTTCRRGFGHPVSEQKGLRCSAIPRDRAAPTRVTASTEASYVSALSSHLPRLAMGKVPLLGLLLLPSLVMQGCATAPSAAVRRVPSATRKFKPVAAAKVSTAVFPSGMRLVVREDPKATRVSMYMSYRVGATDEPAGKAGLAELAARLTRMARHGGASAQTLEARLAAVDVTTNNVVTHDDTELWVTVAPAHFATVVGLEAQRMLEPLAHVTGEDFQRVRARQTDDLWARYERPNEGPAQRWLYEKMLAGHAYGRPVGGTPESLQQVTLEDVRAIVKANYTPAHAVLVVSGPLSLADAKFEVRKAFANLAGLGSEARIPPVERTPPPMLEDVPGEVTMEVVRGPVKVPQLHFVLTLPGRYSGKYAEMMAAQEAMHSWMQENLKRDEYPLGRSFSVYHQELDGLTVLDCFVDLMRNVREEEARKLVPSMLATLDGHVDRMTKAKPAASESLRVSLMEDLHRQAFTASAVNIARVFRATGRADILRLREEHVNRALTSNALPPYLRQYVRAERVRTLLILP</sequence>
<reference evidence="3 4" key="1">
    <citation type="submission" date="2019-08" db="EMBL/GenBank/DDBJ databases">
        <title>Archangium and Cystobacter genomes.</title>
        <authorList>
            <person name="Chen I.-C.K."/>
            <person name="Wielgoss S."/>
        </authorList>
    </citation>
    <scope>NUCLEOTIDE SEQUENCE [LARGE SCALE GENOMIC DNA]</scope>
    <source>
        <strain evidence="3 4">Cbm 6</strain>
    </source>
</reference>
<evidence type="ECO:0000259" key="2">
    <source>
        <dbReference type="Pfam" id="PF05193"/>
    </source>
</evidence>
<evidence type="ECO:0000313" key="3">
    <source>
        <dbReference type="EMBL" id="WNG50908.1"/>
    </source>
</evidence>
<accession>A0ABY9X687</accession>
<evidence type="ECO:0000313" key="4">
    <source>
        <dbReference type="Proteomes" id="UP001611383"/>
    </source>
</evidence>
<evidence type="ECO:0000256" key="1">
    <source>
        <dbReference type="ARBA" id="ARBA00007261"/>
    </source>
</evidence>
<dbReference type="PANTHER" id="PTHR11851:SF49">
    <property type="entry name" value="MITOCHONDRIAL-PROCESSING PEPTIDASE SUBUNIT ALPHA"/>
    <property type="match status" value="1"/>
</dbReference>
<feature type="domain" description="Peptidase M16 C-terminal" evidence="2">
    <location>
        <begin position="283"/>
        <end position="429"/>
    </location>
</feature>
<dbReference type="InterPro" id="IPR007863">
    <property type="entry name" value="Peptidase_M16_C"/>
</dbReference>
<dbReference type="InterPro" id="IPR011249">
    <property type="entry name" value="Metalloenz_LuxS/M16"/>
</dbReference>
<dbReference type="InterPro" id="IPR050361">
    <property type="entry name" value="MPP/UQCRC_Complex"/>
</dbReference>
<name>A0ABY9X687_9BACT</name>
<dbReference type="PANTHER" id="PTHR11851">
    <property type="entry name" value="METALLOPROTEASE"/>
    <property type="match status" value="1"/>
</dbReference>
<proteinExistence type="inferred from homology"/>